<dbReference type="InterPro" id="IPR029510">
    <property type="entry name" value="Ald_DH_CS_GLU"/>
</dbReference>
<reference evidence="7" key="1">
    <citation type="submission" date="2017-05" db="EMBL/GenBank/DDBJ databases">
        <authorList>
            <person name="Rodrigo-Torres L."/>
            <person name="Arahal R. D."/>
            <person name="Lucena T."/>
        </authorList>
    </citation>
    <scope>NUCLEOTIDE SEQUENCE [LARGE SCALE GENOMIC DNA]</scope>
    <source>
        <strain evidence="7">CECT 8649</strain>
    </source>
</reference>
<dbReference type="InterPro" id="IPR016163">
    <property type="entry name" value="Ald_DH_C"/>
</dbReference>
<dbReference type="Pfam" id="PF00171">
    <property type="entry name" value="Aldedh"/>
    <property type="match status" value="1"/>
</dbReference>
<evidence type="ECO:0000256" key="3">
    <source>
        <dbReference type="PROSITE-ProRule" id="PRU10007"/>
    </source>
</evidence>
<evidence type="ECO:0000313" key="7">
    <source>
        <dbReference type="Proteomes" id="UP000225972"/>
    </source>
</evidence>
<dbReference type="InterPro" id="IPR016162">
    <property type="entry name" value="Ald_DH_N"/>
</dbReference>
<name>A0A238JBL2_9RHOB</name>
<dbReference type="OrthoDB" id="9812625at2"/>
<dbReference type="InterPro" id="IPR016160">
    <property type="entry name" value="Ald_DH_CS_CYS"/>
</dbReference>
<dbReference type="Gene3D" id="3.40.309.10">
    <property type="entry name" value="Aldehyde Dehydrogenase, Chain A, domain 2"/>
    <property type="match status" value="1"/>
</dbReference>
<evidence type="ECO:0000313" key="6">
    <source>
        <dbReference type="EMBL" id="SMX27352.1"/>
    </source>
</evidence>
<sequence>MLDRFSHYKTLCADLGLPETPHSYVDGAFVTGAGEVISLEDPYARVVLAQYPDCGAEIANQACKATDVAQRVWMTGFTAAGRGIVMQKIAALVDDRLERLAQVEAVVAGKPIRDCRVEIAKVSEMFRYYAGYTDKLHGQVIPVPSGHLNYTIREPLGVIFQITPWNAPMFTAGWQIAPAMACGNGVVLKPSELTPVTSIALAAICEEAGAPKGLINVLAGLGPTAAEAAIAHDAVRKVVFVGSPATGRIVATSAGRALKPVVLELGGKSANIVFDDADLEAACKGAQAAIFATAGQSCVAGSRLLVQASIRERFVQMVADGMAQLKLGDPLDESTEIGPISNRRQFDHVSAMVSQAAKDGAQVMAAPGHEGDSLIVPPTILADLPPTADAAQSEIFGPVVTALSFEDEEDAVRIANSTDFGLAGAVWTRDVGRSHRMAANVRAGTFWVNAYKAIHVSTPFGGSRSSGFGRSSGTDVLMEYTAPKSVWVETAEVPRVAFGYAPSE</sequence>
<evidence type="ECO:0000256" key="1">
    <source>
        <dbReference type="ARBA" id="ARBA00009986"/>
    </source>
</evidence>
<keyword evidence="2 4" id="KW-0560">Oxidoreductase</keyword>
<dbReference type="AlphaFoldDB" id="A0A238JBL2"/>
<feature type="domain" description="Aldehyde dehydrogenase" evidence="5">
    <location>
        <begin position="30"/>
        <end position="486"/>
    </location>
</feature>
<evidence type="ECO:0000256" key="2">
    <source>
        <dbReference type="ARBA" id="ARBA00023002"/>
    </source>
</evidence>
<dbReference type="RefSeq" id="WP_099243508.1">
    <property type="nucleotide sequence ID" value="NZ_FXXP01000001.1"/>
</dbReference>
<dbReference type="InterPro" id="IPR015590">
    <property type="entry name" value="Aldehyde_DH_dom"/>
</dbReference>
<dbReference type="PROSITE" id="PS00687">
    <property type="entry name" value="ALDEHYDE_DEHYDR_GLU"/>
    <property type="match status" value="1"/>
</dbReference>
<accession>A0A238JBL2</accession>
<dbReference type="EMBL" id="FXXP01000001">
    <property type="protein sequence ID" value="SMX27352.1"/>
    <property type="molecule type" value="Genomic_DNA"/>
</dbReference>
<dbReference type="FunFam" id="3.40.309.10:FF:000012">
    <property type="entry name" value="Betaine aldehyde dehydrogenase"/>
    <property type="match status" value="1"/>
</dbReference>
<dbReference type="PANTHER" id="PTHR11699">
    <property type="entry name" value="ALDEHYDE DEHYDROGENASE-RELATED"/>
    <property type="match status" value="1"/>
</dbReference>
<dbReference type="FunFam" id="3.40.605.10:FF:000007">
    <property type="entry name" value="NAD/NADP-dependent betaine aldehyde dehydrogenase"/>
    <property type="match status" value="1"/>
</dbReference>
<feature type="active site" evidence="3">
    <location>
        <position position="264"/>
    </location>
</feature>
<evidence type="ECO:0000256" key="4">
    <source>
        <dbReference type="RuleBase" id="RU003345"/>
    </source>
</evidence>
<evidence type="ECO:0000259" key="5">
    <source>
        <dbReference type="Pfam" id="PF00171"/>
    </source>
</evidence>
<dbReference type="PROSITE" id="PS00070">
    <property type="entry name" value="ALDEHYDE_DEHYDR_CYS"/>
    <property type="match status" value="1"/>
</dbReference>
<dbReference type="SUPFAM" id="SSF53720">
    <property type="entry name" value="ALDH-like"/>
    <property type="match status" value="1"/>
</dbReference>
<protein>
    <submittedName>
        <fullName evidence="6">Aldehyde dehydrogenase PuuC</fullName>
        <ecNumber evidence="6">1.2.1.5</ecNumber>
    </submittedName>
</protein>
<proteinExistence type="inferred from homology"/>
<dbReference type="Proteomes" id="UP000225972">
    <property type="component" value="Unassembled WGS sequence"/>
</dbReference>
<dbReference type="InterPro" id="IPR016161">
    <property type="entry name" value="Ald_DH/histidinol_DH"/>
</dbReference>
<organism evidence="6 7">
    <name type="scientific">Pelagimonas phthalicica</name>
    <dbReference type="NCBI Taxonomy" id="1037362"/>
    <lineage>
        <taxon>Bacteria</taxon>
        <taxon>Pseudomonadati</taxon>
        <taxon>Pseudomonadota</taxon>
        <taxon>Alphaproteobacteria</taxon>
        <taxon>Rhodobacterales</taxon>
        <taxon>Roseobacteraceae</taxon>
        <taxon>Pelagimonas</taxon>
    </lineage>
</organism>
<gene>
    <name evidence="6" type="primary">puuC_2</name>
    <name evidence="6" type="ORF">TRP8649_01456</name>
</gene>
<keyword evidence="7" id="KW-1185">Reference proteome</keyword>
<dbReference type="GO" id="GO:0004030">
    <property type="term" value="F:aldehyde dehydrogenase [NAD(P)+] activity"/>
    <property type="evidence" value="ECO:0007669"/>
    <property type="project" value="UniProtKB-EC"/>
</dbReference>
<dbReference type="Gene3D" id="3.40.605.10">
    <property type="entry name" value="Aldehyde Dehydrogenase, Chain A, domain 1"/>
    <property type="match status" value="1"/>
</dbReference>
<comment type="similarity">
    <text evidence="1 4">Belongs to the aldehyde dehydrogenase family.</text>
</comment>
<dbReference type="EC" id="1.2.1.5" evidence="6"/>